<dbReference type="EMBL" id="ADLV01000013">
    <property type="protein sequence ID" value="EGK03184.1"/>
    <property type="molecule type" value="Genomic_DNA"/>
</dbReference>
<proteinExistence type="predicted"/>
<dbReference type="RefSeq" id="WP_006798269.1">
    <property type="nucleotide sequence ID" value="NZ_GL891979.1"/>
</dbReference>
<gene>
    <name evidence="1" type="ORF">HMPREF9455_00754</name>
</gene>
<dbReference type="STRING" id="742766.HMPREF9455_00754"/>
<dbReference type="AlphaFoldDB" id="F5IUI7"/>
<accession>F5IUI7</accession>
<evidence type="ECO:0000313" key="1">
    <source>
        <dbReference type="EMBL" id="EGK03184.1"/>
    </source>
</evidence>
<keyword evidence="2" id="KW-1185">Reference proteome</keyword>
<protein>
    <submittedName>
        <fullName evidence="1">Uncharacterized protein</fullName>
    </submittedName>
</protein>
<name>F5IUI7_9BACT</name>
<dbReference type="HOGENOM" id="CLU_3079301_0_0_10"/>
<comment type="caution">
    <text evidence="1">The sequence shown here is derived from an EMBL/GenBank/DDBJ whole genome shotgun (WGS) entry which is preliminary data.</text>
</comment>
<sequence length="52" mass="6423">MEKNEELENVYILRLINLRQENIYTHSFTVVYQLKKGVHPFMAIRYRLSIYF</sequence>
<reference evidence="1 2" key="1">
    <citation type="submission" date="2011-04" db="EMBL/GenBank/DDBJ databases">
        <title>The Genome Sequence of Dysgonomonas gadei ATCC BAA-286.</title>
        <authorList>
            <consortium name="The Broad Institute Genome Sequencing Platform"/>
            <person name="Earl A."/>
            <person name="Ward D."/>
            <person name="Feldgarden M."/>
            <person name="Gevers D."/>
            <person name="Pudlo N."/>
            <person name="Martens E."/>
            <person name="Allen-Vercoe E."/>
            <person name="Young S.K."/>
            <person name="Zeng Q."/>
            <person name="Gargeya S."/>
            <person name="Fitzgerald M."/>
            <person name="Haas B."/>
            <person name="Abouelleil A."/>
            <person name="Alvarado L."/>
            <person name="Arachchi H.M."/>
            <person name="Berlin A."/>
            <person name="Brown A."/>
            <person name="Chapman S.B."/>
            <person name="Chen Z."/>
            <person name="Dunbar C."/>
            <person name="Freedman E."/>
            <person name="Gearin G."/>
            <person name="Gellesch M."/>
            <person name="Goldberg J."/>
            <person name="Griggs A."/>
            <person name="Gujja S."/>
            <person name="Heiman D."/>
            <person name="Howarth C."/>
            <person name="Larson L."/>
            <person name="Lui A."/>
            <person name="MacDonald P.J.P."/>
            <person name="Mehta T."/>
            <person name="Montmayeur A."/>
            <person name="Murphy C."/>
            <person name="Neiman D."/>
            <person name="Pearson M."/>
            <person name="Priest M."/>
            <person name="Roberts A."/>
            <person name="Saif S."/>
            <person name="Shea T."/>
            <person name="Shenoy N."/>
            <person name="Sisk P."/>
            <person name="Stolte C."/>
            <person name="Sykes S."/>
            <person name="Yandava C."/>
            <person name="Wortman J."/>
            <person name="Nusbaum C."/>
            <person name="Birren B."/>
        </authorList>
    </citation>
    <scope>NUCLEOTIDE SEQUENCE [LARGE SCALE GENOMIC DNA]</scope>
    <source>
        <strain evidence="1 2">ATCC BAA-286</strain>
    </source>
</reference>
<evidence type="ECO:0000313" key="2">
    <source>
        <dbReference type="Proteomes" id="UP000004913"/>
    </source>
</evidence>
<organism evidence="1 2">
    <name type="scientific">Dysgonomonas gadei ATCC BAA-286</name>
    <dbReference type="NCBI Taxonomy" id="742766"/>
    <lineage>
        <taxon>Bacteria</taxon>
        <taxon>Pseudomonadati</taxon>
        <taxon>Bacteroidota</taxon>
        <taxon>Bacteroidia</taxon>
        <taxon>Bacteroidales</taxon>
        <taxon>Dysgonomonadaceae</taxon>
        <taxon>Dysgonomonas</taxon>
    </lineage>
</organism>
<dbReference type="Proteomes" id="UP000004913">
    <property type="component" value="Unassembled WGS sequence"/>
</dbReference>